<dbReference type="GO" id="GO:0005634">
    <property type="term" value="C:nucleus"/>
    <property type="evidence" value="ECO:0007669"/>
    <property type="project" value="UniProtKB-SubCell"/>
</dbReference>
<gene>
    <name evidence="8" type="ORF">DGYR_LOCUS3372</name>
</gene>
<dbReference type="PANTHER" id="PTHR13063:SF10">
    <property type="entry name" value="NITRIC OXIDE SYNTHASE-INTERACTING PROTEIN"/>
    <property type="match status" value="1"/>
</dbReference>
<evidence type="ECO:0000313" key="8">
    <source>
        <dbReference type="EMBL" id="CAD5114542.1"/>
    </source>
</evidence>
<sequence>MGRHAQNNNASSVYTYHERKKDSKIGGYGDQKIRLGKDSLQNFDCCCLTQQVCKNPVLTPDGFLYDKQAILENILHQKRQIARKLKEYEKLKERKKVEKIQEVASKYQEEVKNFAENEGSIISKSFKSSDKGSTPDSESISNVSGDKKNHLPAFWVPSKAPSAKIAEIEKPDEKVRCPMSGKPLKMKNLIDIIFTEIKDREEKNVVLKDARYVCPVTNDVLSNNVACAVLRTSGHVVTLECVEKLIRKDMINPLDGKKLTEKDIIPMRTLGGGFASAGGKELQAKKQYASMQT</sequence>
<dbReference type="InterPro" id="IPR013083">
    <property type="entry name" value="Znf_RING/FYVE/PHD"/>
</dbReference>
<feature type="domain" description="Nitric oxide synthase-interacting protein zinc-finger" evidence="7">
    <location>
        <begin position="4"/>
        <end position="78"/>
    </location>
</feature>
<feature type="region of interest" description="Disordered" evidence="6">
    <location>
        <begin position="125"/>
        <end position="145"/>
    </location>
</feature>
<dbReference type="InterPro" id="IPR031790">
    <property type="entry name" value="Znf-NOSIP"/>
</dbReference>
<keyword evidence="5" id="KW-0175">Coiled coil</keyword>
<name>A0A7I8VFX6_9ANNE</name>
<evidence type="ECO:0000256" key="1">
    <source>
        <dbReference type="ARBA" id="ARBA00004123"/>
    </source>
</evidence>
<dbReference type="AlphaFoldDB" id="A0A7I8VFX6"/>
<comment type="caution">
    <text evidence="8">The sequence shown here is derived from an EMBL/GenBank/DDBJ whole genome shotgun (WGS) entry which is preliminary data.</text>
</comment>
<dbReference type="CDD" id="cd16662">
    <property type="entry name" value="RING-Ubox2_NOSIP"/>
    <property type="match status" value="1"/>
</dbReference>
<evidence type="ECO:0000256" key="4">
    <source>
        <dbReference type="PIRNR" id="PIRNR023577"/>
    </source>
</evidence>
<evidence type="ECO:0000256" key="3">
    <source>
        <dbReference type="ARBA" id="ARBA00023242"/>
    </source>
</evidence>
<dbReference type="PANTHER" id="PTHR13063">
    <property type="entry name" value="ENOS INTERACTING PROTEIN"/>
    <property type="match status" value="1"/>
</dbReference>
<dbReference type="PIRSF" id="PIRSF023577">
    <property type="entry name" value="ENOS_interacting"/>
    <property type="match status" value="1"/>
</dbReference>
<feature type="compositionally biased region" description="Polar residues" evidence="6">
    <location>
        <begin position="134"/>
        <end position="144"/>
    </location>
</feature>
<protein>
    <submittedName>
        <fullName evidence="8">DgyrCDS3661</fullName>
    </submittedName>
</protein>
<feature type="coiled-coil region" evidence="5">
    <location>
        <begin position="71"/>
        <end position="117"/>
    </location>
</feature>
<evidence type="ECO:0000313" key="9">
    <source>
        <dbReference type="Proteomes" id="UP000549394"/>
    </source>
</evidence>
<evidence type="ECO:0000256" key="5">
    <source>
        <dbReference type="SAM" id="Coils"/>
    </source>
</evidence>
<comment type="subcellular location">
    <subcellularLocation>
        <location evidence="1 4">Nucleus</location>
    </subcellularLocation>
</comment>
<accession>A0A7I8VFX6</accession>
<evidence type="ECO:0000256" key="2">
    <source>
        <dbReference type="ARBA" id="ARBA00008126"/>
    </source>
</evidence>
<proteinExistence type="inferred from homology"/>
<organism evidence="8 9">
    <name type="scientific">Dimorphilus gyrociliatus</name>
    <dbReference type="NCBI Taxonomy" id="2664684"/>
    <lineage>
        <taxon>Eukaryota</taxon>
        <taxon>Metazoa</taxon>
        <taxon>Spiralia</taxon>
        <taxon>Lophotrochozoa</taxon>
        <taxon>Annelida</taxon>
        <taxon>Polychaeta</taxon>
        <taxon>Polychaeta incertae sedis</taxon>
        <taxon>Dinophilidae</taxon>
        <taxon>Dimorphilus</taxon>
    </lineage>
</organism>
<dbReference type="InterPro" id="IPR016818">
    <property type="entry name" value="NOSIP"/>
</dbReference>
<dbReference type="SUPFAM" id="SSF57850">
    <property type="entry name" value="RING/U-box"/>
    <property type="match status" value="2"/>
</dbReference>
<dbReference type="CDD" id="cd16661">
    <property type="entry name" value="RING-Ubox1_NOSIP"/>
    <property type="match status" value="1"/>
</dbReference>
<dbReference type="EMBL" id="CAJFCJ010000005">
    <property type="protein sequence ID" value="CAD5114542.1"/>
    <property type="molecule type" value="Genomic_DNA"/>
</dbReference>
<keyword evidence="9" id="KW-1185">Reference proteome</keyword>
<evidence type="ECO:0000256" key="6">
    <source>
        <dbReference type="SAM" id="MobiDB-lite"/>
    </source>
</evidence>
<dbReference type="GO" id="GO:0061630">
    <property type="term" value="F:ubiquitin protein ligase activity"/>
    <property type="evidence" value="ECO:0007669"/>
    <property type="project" value="InterPro"/>
</dbReference>
<dbReference type="Proteomes" id="UP000549394">
    <property type="component" value="Unassembled WGS sequence"/>
</dbReference>
<dbReference type="Gene3D" id="3.30.40.10">
    <property type="entry name" value="Zinc/RING finger domain, C3HC4 (zinc finger)"/>
    <property type="match status" value="2"/>
</dbReference>
<dbReference type="OrthoDB" id="116827at2759"/>
<reference evidence="8 9" key="1">
    <citation type="submission" date="2020-08" db="EMBL/GenBank/DDBJ databases">
        <authorList>
            <person name="Hejnol A."/>
        </authorList>
    </citation>
    <scope>NUCLEOTIDE SEQUENCE [LARGE SCALE GENOMIC DNA]</scope>
</reference>
<dbReference type="Pfam" id="PF15906">
    <property type="entry name" value="zf-NOSIP"/>
    <property type="match status" value="1"/>
</dbReference>
<evidence type="ECO:0000259" key="7">
    <source>
        <dbReference type="Pfam" id="PF15906"/>
    </source>
</evidence>
<keyword evidence="3 4" id="KW-0539">Nucleus</keyword>
<comment type="similarity">
    <text evidence="2 4">Belongs to the NOSIP family.</text>
</comment>